<keyword evidence="2" id="KW-0472">Membrane</keyword>
<dbReference type="EMBL" id="VBRY01000001">
    <property type="protein sequence ID" value="TLS69143.1"/>
    <property type="molecule type" value="Genomic_DNA"/>
</dbReference>
<gene>
    <name evidence="4" type="ORF">FEF65_01250</name>
</gene>
<dbReference type="InterPro" id="IPR008258">
    <property type="entry name" value="Transglycosylase_SLT_dom_1"/>
</dbReference>
<keyword evidence="5" id="KW-1185">Reference proteome</keyword>
<evidence type="ECO:0000259" key="3">
    <source>
        <dbReference type="Pfam" id="PF01464"/>
    </source>
</evidence>
<dbReference type="Proteomes" id="UP000306585">
    <property type="component" value="Unassembled WGS sequence"/>
</dbReference>
<keyword evidence="2" id="KW-1133">Transmembrane helix</keyword>
<evidence type="ECO:0000313" key="4">
    <source>
        <dbReference type="EMBL" id="TLS69143.1"/>
    </source>
</evidence>
<comment type="caution">
    <text evidence="4">The sequence shown here is derived from an EMBL/GenBank/DDBJ whole genome shotgun (WGS) entry which is preliminary data.</text>
</comment>
<dbReference type="PANTHER" id="PTHR37423">
    <property type="entry name" value="SOLUBLE LYTIC MUREIN TRANSGLYCOSYLASE-RELATED"/>
    <property type="match status" value="1"/>
</dbReference>
<comment type="similarity">
    <text evidence="1">Belongs to the transglycosylase Slt family.</text>
</comment>
<dbReference type="Gene3D" id="1.10.530.10">
    <property type="match status" value="1"/>
</dbReference>
<feature type="transmembrane region" description="Helical" evidence="2">
    <location>
        <begin position="18"/>
        <end position="36"/>
    </location>
</feature>
<dbReference type="AlphaFoldDB" id="A0A5R9GYN3"/>
<dbReference type="OrthoDB" id="92254at2"/>
<dbReference type="Pfam" id="PF01464">
    <property type="entry name" value="SLT"/>
    <property type="match status" value="1"/>
</dbReference>
<keyword evidence="2" id="KW-0812">Transmembrane</keyword>
<evidence type="ECO:0000256" key="2">
    <source>
        <dbReference type="SAM" id="Phobius"/>
    </source>
</evidence>
<evidence type="ECO:0000313" key="5">
    <source>
        <dbReference type="Proteomes" id="UP000306585"/>
    </source>
</evidence>
<evidence type="ECO:0000256" key="1">
    <source>
        <dbReference type="ARBA" id="ARBA00007734"/>
    </source>
</evidence>
<proteinExistence type="inferred from homology"/>
<organism evidence="4 5">
    <name type="scientific">Mariprofundus erugo</name>
    <dbReference type="NCBI Taxonomy" id="2528639"/>
    <lineage>
        <taxon>Bacteria</taxon>
        <taxon>Pseudomonadati</taxon>
        <taxon>Pseudomonadota</taxon>
        <taxon>Candidatius Mariprofundia</taxon>
        <taxon>Mariprofundales</taxon>
        <taxon>Mariprofundaceae</taxon>
        <taxon>Mariprofundus</taxon>
    </lineage>
</organism>
<name>A0A5R9GYN3_9PROT</name>
<reference evidence="4 5" key="1">
    <citation type="journal article" date="2019" name="Appl. Environ. Microbiol.">
        <title>Environmental Evidence and Genomic Insight of Iron-oxidizing Bacteria Preference Towards More Corrosion Resistant Stainless Steel at Higher Salinities.</title>
        <authorList>
            <person name="Garrison C.E."/>
            <person name="Price K.A."/>
            <person name="Field E.K."/>
        </authorList>
    </citation>
    <scope>NUCLEOTIDE SEQUENCE [LARGE SCALE GENOMIC DNA]</scope>
    <source>
        <strain evidence="4 5">P3</strain>
    </source>
</reference>
<sequence>MNADGLTRLLGGISPKSLLAGVMVIGFVATIPLWMYSTGEDQQHMAQTAVRQMVEKNIGLLDIMPKEKEEMRRMLEPAPEPEETDFEQSVWVKDIAGVISPWVSDEQEAESIARWVYIYSKKSRLSPELILGVIAVESQFDHFAVSNVGAVGLMQVMPFWKKELGQPQDNLLKVETNIRYGCAIIRHYLDRYNSLERALAAYNGSLGKNKYPNKVFSKMKQFKAIEAGV</sequence>
<protein>
    <submittedName>
        <fullName evidence="4">Lytic transglycosylase domain-containing protein</fullName>
    </submittedName>
</protein>
<dbReference type="SUPFAM" id="SSF53955">
    <property type="entry name" value="Lysozyme-like"/>
    <property type="match status" value="1"/>
</dbReference>
<dbReference type="PANTHER" id="PTHR37423:SF2">
    <property type="entry name" value="MEMBRANE-BOUND LYTIC MUREIN TRANSGLYCOSYLASE C"/>
    <property type="match status" value="1"/>
</dbReference>
<feature type="domain" description="Transglycosylase SLT" evidence="3">
    <location>
        <begin position="119"/>
        <end position="213"/>
    </location>
</feature>
<accession>A0A5R9GYN3</accession>
<dbReference type="RefSeq" id="WP_138237959.1">
    <property type="nucleotide sequence ID" value="NZ_VBRY01000001.1"/>
</dbReference>
<dbReference type="InterPro" id="IPR023346">
    <property type="entry name" value="Lysozyme-like_dom_sf"/>
</dbReference>
<dbReference type="CDD" id="cd00254">
    <property type="entry name" value="LT-like"/>
    <property type="match status" value="1"/>
</dbReference>